<dbReference type="Proteomes" id="UP000321954">
    <property type="component" value="Chromosome"/>
</dbReference>
<protein>
    <recommendedName>
        <fullName evidence="1">Multi-ubiquitin domain-containing protein</fullName>
    </recommendedName>
</protein>
<dbReference type="RefSeq" id="WP_146837133.1">
    <property type="nucleotide sequence ID" value="NZ_CP042476.1"/>
</dbReference>
<dbReference type="KEGG" id="anp:FK178_15060"/>
<name>A0A5B8YMK1_9FLAO</name>
<reference evidence="2 3" key="1">
    <citation type="submission" date="2019-08" db="EMBL/GenBank/DDBJ databases">
        <title>Antarcticibacterium arcticum sp. nov., a bacterium isolated from marine sediment of the Canadian Beaufort Sea.</title>
        <authorList>
            <person name="Lee Y.M."/>
            <person name="Baek K."/>
            <person name="Lee D.-H."/>
            <person name="Shin S.C."/>
            <person name="Jin Y.K."/>
            <person name="Park Y."/>
        </authorList>
    </citation>
    <scope>NUCLEOTIDE SEQUENCE [LARGE SCALE GENOMIC DNA]</scope>
    <source>
        <strain evidence="2 3">PAMC 28998</strain>
    </source>
</reference>
<evidence type="ECO:0000259" key="1">
    <source>
        <dbReference type="Pfam" id="PF14452"/>
    </source>
</evidence>
<feature type="domain" description="Multi-ubiquitin" evidence="1">
    <location>
        <begin position="10"/>
        <end position="69"/>
    </location>
</feature>
<dbReference type="AlphaFoldDB" id="A0A5B8YMK1"/>
<organism evidence="2 3">
    <name type="scientific">Antarcticibacterium arcticum</name>
    <dbReference type="NCBI Taxonomy" id="2585771"/>
    <lineage>
        <taxon>Bacteria</taxon>
        <taxon>Pseudomonadati</taxon>
        <taxon>Bacteroidota</taxon>
        <taxon>Flavobacteriia</taxon>
        <taxon>Flavobacteriales</taxon>
        <taxon>Flavobacteriaceae</taxon>
        <taxon>Antarcticibacterium</taxon>
    </lineage>
</organism>
<keyword evidence="3" id="KW-1185">Reference proteome</keyword>
<dbReference type="OrthoDB" id="7445930at2"/>
<accession>A0A5B8YMK1</accession>
<sequence>MKTHWEFKIESVTHKSEKQIITGAEVRQIGPGIPENMDLFVKRRGKPGQLVKNDDQIDLDEPGIEKFYSQESSSEAGFYGPII</sequence>
<dbReference type="InterPro" id="IPR027802">
    <property type="entry name" value="Multi-ubiquitin_dom"/>
</dbReference>
<dbReference type="EMBL" id="CP042476">
    <property type="protein sequence ID" value="QED38955.1"/>
    <property type="molecule type" value="Genomic_DNA"/>
</dbReference>
<evidence type="ECO:0000313" key="2">
    <source>
        <dbReference type="EMBL" id="QED38955.1"/>
    </source>
</evidence>
<gene>
    <name evidence="2" type="ORF">FK178_15060</name>
</gene>
<proteinExistence type="predicted"/>
<dbReference type="Pfam" id="PF14452">
    <property type="entry name" value="Multi_ubiq"/>
    <property type="match status" value="1"/>
</dbReference>
<evidence type="ECO:0000313" key="3">
    <source>
        <dbReference type="Proteomes" id="UP000321954"/>
    </source>
</evidence>